<proteinExistence type="predicted"/>
<keyword evidence="2" id="KW-1185">Reference proteome</keyword>
<gene>
    <name evidence="1" type="ORF">GCM10008938_32620</name>
</gene>
<dbReference type="InterPro" id="IPR036390">
    <property type="entry name" value="WH_DNA-bd_sf"/>
</dbReference>
<dbReference type="Proteomes" id="UP000632222">
    <property type="component" value="Unassembled WGS sequence"/>
</dbReference>
<sequence length="207" mass="21997">MSKLNQNLNLQQKVLEHLGEHTDTRFESTLSAEEIAAALGYSKEEVEGAIEALASDGLVDTTGSSFDGSTAHITRKGQRHLTHPTAPQGGNVYNNHIQGSVGSLQQGDNNTMTIHQGVQGQDLPSLIAALKTAVLDLPDGKREQALEQVEDIEEDVQGGKVKPSRFMAAFERIQALSGGAKVIMTNLLGIARLAGVEVPEGMSDGSE</sequence>
<accession>A0ABQ2D3Y9</accession>
<organism evidence="1 2">
    <name type="scientific">Deinococcus roseus</name>
    <dbReference type="NCBI Taxonomy" id="392414"/>
    <lineage>
        <taxon>Bacteria</taxon>
        <taxon>Thermotogati</taxon>
        <taxon>Deinococcota</taxon>
        <taxon>Deinococci</taxon>
        <taxon>Deinococcales</taxon>
        <taxon>Deinococcaceae</taxon>
        <taxon>Deinococcus</taxon>
    </lineage>
</organism>
<protein>
    <recommendedName>
        <fullName evidence="3">MarR family transcriptional regulator</fullName>
    </recommendedName>
</protein>
<dbReference type="SUPFAM" id="SSF46785">
    <property type="entry name" value="Winged helix' DNA-binding domain"/>
    <property type="match status" value="1"/>
</dbReference>
<comment type="caution">
    <text evidence="1">The sequence shown here is derived from an EMBL/GenBank/DDBJ whole genome shotgun (WGS) entry which is preliminary data.</text>
</comment>
<name>A0ABQ2D3Y9_9DEIO</name>
<evidence type="ECO:0000313" key="1">
    <source>
        <dbReference type="EMBL" id="GGJ43814.1"/>
    </source>
</evidence>
<evidence type="ECO:0000313" key="2">
    <source>
        <dbReference type="Proteomes" id="UP000632222"/>
    </source>
</evidence>
<evidence type="ECO:0008006" key="3">
    <source>
        <dbReference type="Google" id="ProtNLM"/>
    </source>
</evidence>
<reference evidence="2" key="1">
    <citation type="journal article" date="2019" name="Int. J. Syst. Evol. Microbiol.">
        <title>The Global Catalogue of Microorganisms (GCM) 10K type strain sequencing project: providing services to taxonomists for standard genome sequencing and annotation.</title>
        <authorList>
            <consortium name="The Broad Institute Genomics Platform"/>
            <consortium name="The Broad Institute Genome Sequencing Center for Infectious Disease"/>
            <person name="Wu L."/>
            <person name="Ma J."/>
        </authorList>
    </citation>
    <scope>NUCLEOTIDE SEQUENCE [LARGE SCALE GENOMIC DNA]</scope>
    <source>
        <strain evidence="2">JCM 14370</strain>
    </source>
</reference>
<dbReference type="RefSeq" id="WP_189004258.1">
    <property type="nucleotide sequence ID" value="NZ_BMOD01000014.1"/>
</dbReference>
<dbReference type="EMBL" id="BMOD01000014">
    <property type="protein sequence ID" value="GGJ43814.1"/>
    <property type="molecule type" value="Genomic_DNA"/>
</dbReference>